<dbReference type="Gene3D" id="1.10.530.10">
    <property type="match status" value="1"/>
</dbReference>
<dbReference type="KEGG" id="aon:DEH84_09705"/>
<protein>
    <submittedName>
        <fullName evidence="4">Lytic transglycosylase</fullName>
    </submittedName>
</protein>
<dbReference type="SUPFAM" id="SSF53955">
    <property type="entry name" value="Lysozyme-like"/>
    <property type="match status" value="1"/>
</dbReference>
<gene>
    <name evidence="4" type="ORF">DEH84_09705</name>
</gene>
<dbReference type="InterPro" id="IPR018392">
    <property type="entry name" value="LysM"/>
</dbReference>
<evidence type="ECO:0000259" key="3">
    <source>
        <dbReference type="PROSITE" id="PS51782"/>
    </source>
</evidence>
<feature type="region of interest" description="Disordered" evidence="2">
    <location>
        <begin position="490"/>
        <end position="542"/>
    </location>
</feature>
<reference evidence="4 5" key="1">
    <citation type="submission" date="2018-05" db="EMBL/GenBank/DDBJ databases">
        <title>complete genome sequence of Aquabacterium olei NBRC 110486.</title>
        <authorList>
            <person name="Tang B."/>
            <person name="Chang J."/>
            <person name="Zhang L."/>
            <person name="Yang H."/>
        </authorList>
    </citation>
    <scope>NUCLEOTIDE SEQUENCE [LARGE SCALE GENOMIC DNA]</scope>
    <source>
        <strain evidence="4 5">NBRC 110486</strain>
    </source>
</reference>
<proteinExistence type="inferred from homology"/>
<evidence type="ECO:0000256" key="2">
    <source>
        <dbReference type="SAM" id="MobiDB-lite"/>
    </source>
</evidence>
<dbReference type="PROSITE" id="PS00922">
    <property type="entry name" value="TRANSGLYCOSYLASE"/>
    <property type="match status" value="1"/>
</dbReference>
<dbReference type="InterPro" id="IPR000189">
    <property type="entry name" value="Transglyc_AS"/>
</dbReference>
<comment type="similarity">
    <text evidence="1">Belongs to the transglycosylase Slt family.</text>
</comment>
<dbReference type="PANTHER" id="PTHR37423:SF2">
    <property type="entry name" value="MEMBRANE-BOUND LYTIC MUREIN TRANSGLYCOSYLASE C"/>
    <property type="match status" value="1"/>
</dbReference>
<feature type="domain" description="LysM" evidence="3">
    <location>
        <begin position="430"/>
        <end position="474"/>
    </location>
</feature>
<dbReference type="Proteomes" id="UP000244892">
    <property type="component" value="Chromosome"/>
</dbReference>
<keyword evidence="5" id="KW-1185">Reference proteome</keyword>
<dbReference type="CDD" id="cd16894">
    <property type="entry name" value="MltD-like"/>
    <property type="match status" value="1"/>
</dbReference>
<evidence type="ECO:0000256" key="1">
    <source>
        <dbReference type="ARBA" id="ARBA00007734"/>
    </source>
</evidence>
<feature type="compositionally biased region" description="Polar residues" evidence="2">
    <location>
        <begin position="521"/>
        <end position="531"/>
    </location>
</feature>
<name>A0A2U8FY91_9BURK</name>
<feature type="compositionally biased region" description="Low complexity" evidence="2">
    <location>
        <begin position="490"/>
        <end position="507"/>
    </location>
</feature>
<dbReference type="InterPro" id="IPR023346">
    <property type="entry name" value="Lysozyme-like_dom_sf"/>
</dbReference>
<evidence type="ECO:0000313" key="4">
    <source>
        <dbReference type="EMBL" id="AWI55196.1"/>
    </source>
</evidence>
<dbReference type="GO" id="GO:0000270">
    <property type="term" value="P:peptidoglycan metabolic process"/>
    <property type="evidence" value="ECO:0007669"/>
    <property type="project" value="InterPro"/>
</dbReference>
<dbReference type="Pfam" id="PF01476">
    <property type="entry name" value="LysM"/>
    <property type="match status" value="2"/>
</dbReference>
<dbReference type="AlphaFoldDB" id="A0A2U8FY91"/>
<dbReference type="OrthoDB" id="9815002at2"/>
<dbReference type="GO" id="GO:0008933">
    <property type="term" value="F:peptidoglycan lytic transglycosylase activity"/>
    <property type="evidence" value="ECO:0007669"/>
    <property type="project" value="InterPro"/>
</dbReference>
<dbReference type="InterPro" id="IPR008258">
    <property type="entry name" value="Transglycosylase_SLT_dom_1"/>
</dbReference>
<feature type="region of interest" description="Disordered" evidence="2">
    <location>
        <begin position="1"/>
        <end position="78"/>
    </location>
</feature>
<dbReference type="GO" id="GO:0016020">
    <property type="term" value="C:membrane"/>
    <property type="evidence" value="ECO:0007669"/>
    <property type="project" value="InterPro"/>
</dbReference>
<dbReference type="PANTHER" id="PTHR37423">
    <property type="entry name" value="SOLUBLE LYTIC MUREIN TRANSGLYCOSYLASE-RELATED"/>
    <property type="match status" value="1"/>
</dbReference>
<accession>A0A2U8FY91</accession>
<sequence>MAELSLRTSDHLQPRPADARQPGLPRLDVAGGTVATPSPLRPAVTLQQARPAEDEGKDAVGMATDPLSPDTTVDLDDSGATQDLWSRIRKGFTLPELDSDLVAEHRRWYTARPDYVQRMTDRGSRYLFHVVEEIERRGMPMELALLPFIESAFNPQAMSSARASGMWQFMPATGKDFRLKQNLFRDDRRDVLASTRAALDYLQRLHRMFGDWQLALAAYNWGEGNVQRAIARNQRQGLPTDYLSLSMPVETRHYVPKLYAVRQLVAQPEAYNLTLTPVDNHPYFVSVPIQRDMDVNLAARLAGLPIEEFKALNPSLNKPVILAAGTPQLLLPYDNASLFVHNLKAHKGRLASWTAWVVPRTMRPTDAAREVGMPESSLRELNHIPPKMLVKAGSTLLVPRSEQRMQDVSEVLADNAMMTLAPDVPPLRRISVKAGKRDTVASLARRYKVAPQQVAQWNKVAASATFRKGQTIAIYVPAARADSKRAVSTVASASKSKTGKKAVVVASNRVSKSESRGNRNAAGSSRNTPRSSKTKVRVASAR</sequence>
<dbReference type="EMBL" id="CP029210">
    <property type="protein sequence ID" value="AWI55196.1"/>
    <property type="molecule type" value="Genomic_DNA"/>
</dbReference>
<organism evidence="4 5">
    <name type="scientific">Aquabacterium olei</name>
    <dbReference type="NCBI Taxonomy" id="1296669"/>
    <lineage>
        <taxon>Bacteria</taxon>
        <taxon>Pseudomonadati</taxon>
        <taxon>Pseudomonadota</taxon>
        <taxon>Betaproteobacteria</taxon>
        <taxon>Burkholderiales</taxon>
        <taxon>Aquabacterium</taxon>
    </lineage>
</organism>
<dbReference type="Pfam" id="PF01464">
    <property type="entry name" value="SLT"/>
    <property type="match status" value="1"/>
</dbReference>
<evidence type="ECO:0000313" key="5">
    <source>
        <dbReference type="Proteomes" id="UP000244892"/>
    </source>
</evidence>
<dbReference type="PROSITE" id="PS51782">
    <property type="entry name" value="LYSM"/>
    <property type="match status" value="1"/>
</dbReference>
<dbReference type="InterPro" id="IPR036779">
    <property type="entry name" value="LysM_dom_sf"/>
</dbReference>
<dbReference type="CDD" id="cd00118">
    <property type="entry name" value="LysM"/>
    <property type="match status" value="1"/>
</dbReference>
<dbReference type="Gene3D" id="3.10.350.10">
    <property type="entry name" value="LysM domain"/>
    <property type="match status" value="1"/>
</dbReference>